<proteinExistence type="predicted"/>
<dbReference type="Proteomes" id="UP000800035">
    <property type="component" value="Unassembled WGS sequence"/>
</dbReference>
<reference evidence="2" key="1">
    <citation type="journal article" date="2020" name="Stud. Mycol.">
        <title>101 Dothideomycetes genomes: a test case for predicting lifestyles and emergence of pathogens.</title>
        <authorList>
            <person name="Haridas S."/>
            <person name="Albert R."/>
            <person name="Binder M."/>
            <person name="Bloem J."/>
            <person name="Labutti K."/>
            <person name="Salamov A."/>
            <person name="Andreopoulos B."/>
            <person name="Baker S."/>
            <person name="Barry K."/>
            <person name="Bills G."/>
            <person name="Bluhm B."/>
            <person name="Cannon C."/>
            <person name="Castanera R."/>
            <person name="Culley D."/>
            <person name="Daum C."/>
            <person name="Ezra D."/>
            <person name="Gonzalez J."/>
            <person name="Henrissat B."/>
            <person name="Kuo A."/>
            <person name="Liang C."/>
            <person name="Lipzen A."/>
            <person name="Lutzoni F."/>
            <person name="Magnuson J."/>
            <person name="Mondo S."/>
            <person name="Nolan M."/>
            <person name="Ohm R."/>
            <person name="Pangilinan J."/>
            <person name="Park H.-J."/>
            <person name="Ramirez L."/>
            <person name="Alfaro M."/>
            <person name="Sun H."/>
            <person name="Tritt A."/>
            <person name="Yoshinaga Y."/>
            <person name="Zwiers L.-H."/>
            <person name="Turgeon B."/>
            <person name="Goodwin S."/>
            <person name="Spatafora J."/>
            <person name="Crous P."/>
            <person name="Grigoriev I."/>
        </authorList>
    </citation>
    <scope>NUCLEOTIDE SEQUENCE</scope>
    <source>
        <strain evidence="2">CBS 675.92</strain>
    </source>
</reference>
<feature type="compositionally biased region" description="Basic residues" evidence="1">
    <location>
        <begin position="1"/>
        <end position="11"/>
    </location>
</feature>
<dbReference type="EMBL" id="ML976984">
    <property type="protein sequence ID" value="KAF1959788.1"/>
    <property type="molecule type" value="Genomic_DNA"/>
</dbReference>
<dbReference type="AlphaFoldDB" id="A0A6A5U513"/>
<accession>A0A6A5U513</accession>
<name>A0A6A5U513_9PLEO</name>
<evidence type="ECO:0000313" key="3">
    <source>
        <dbReference type="Proteomes" id="UP000800035"/>
    </source>
</evidence>
<feature type="compositionally biased region" description="Low complexity" evidence="1">
    <location>
        <begin position="92"/>
        <end position="105"/>
    </location>
</feature>
<gene>
    <name evidence="2" type="ORF">CC80DRAFT_405926</name>
</gene>
<sequence>MEGPARKRRKTASPDTDGRPSSPLKQPPRRPSFAHTAAGPDRPSSPLKAPPRRPSVSPTKAAFDRASSPLRKPPRRPSFASPTKASLARNYPSLLPQPRPSSSGSAVAGQNGYGHIHAKGREARAYILGDKDTQSSSRQETENGEDHSHAIAAAEQARTQESQNVTPRAQRTGTYKKAITNGGIIRNDDADLPMTPSQRALEEHDTPRRGILYSSPSKRPQKLKSMAKQSPLRPKAAPVQQNESEMLPDGPVENGEAEVENKKTREPPNSELEQRRREKNRLAKELKDLENQVSRCTEEIGKIGAQSATHVLTPAEREDLIAFINKIGKTGSDAKEEQTPSISSLLCSFLPFSTRVVPPPKSGQPQQKPVASHRPLELDDPLPYLEMFTDFKITTQLNLLPGRVSQSSNRVHQMHIIDITGPQKLLTASISVVIDILTNTIIDLEIQKLSSWAERELGMYMRKKAQEQDLGNASWAMGSYWEISRKRAEYWHRCETSFARLIPGRTSNDRENAPQTSTGKTVARKDINRHLGRDVLVLEDQHVVMKISWKIGFDWTGEAESDIGVKAAVPEVWTEADSDNSFRKIPETFNSLLQSKGAFAATKTMIALIFAE</sequence>
<protein>
    <submittedName>
        <fullName evidence="2">Uncharacterized protein</fullName>
    </submittedName>
</protein>
<feature type="region of interest" description="Disordered" evidence="1">
    <location>
        <begin position="1"/>
        <end position="278"/>
    </location>
</feature>
<feature type="compositionally biased region" description="Basic and acidic residues" evidence="1">
    <location>
        <begin position="259"/>
        <end position="278"/>
    </location>
</feature>
<feature type="compositionally biased region" description="Basic and acidic residues" evidence="1">
    <location>
        <begin position="119"/>
        <end position="149"/>
    </location>
</feature>
<dbReference type="OrthoDB" id="4160836at2759"/>
<keyword evidence="3" id="KW-1185">Reference proteome</keyword>
<evidence type="ECO:0000313" key="2">
    <source>
        <dbReference type="EMBL" id="KAF1959788.1"/>
    </source>
</evidence>
<evidence type="ECO:0000256" key="1">
    <source>
        <dbReference type="SAM" id="MobiDB-lite"/>
    </source>
</evidence>
<organism evidence="2 3">
    <name type="scientific">Byssothecium circinans</name>
    <dbReference type="NCBI Taxonomy" id="147558"/>
    <lineage>
        <taxon>Eukaryota</taxon>
        <taxon>Fungi</taxon>
        <taxon>Dikarya</taxon>
        <taxon>Ascomycota</taxon>
        <taxon>Pezizomycotina</taxon>
        <taxon>Dothideomycetes</taxon>
        <taxon>Pleosporomycetidae</taxon>
        <taxon>Pleosporales</taxon>
        <taxon>Massarineae</taxon>
        <taxon>Massarinaceae</taxon>
        <taxon>Byssothecium</taxon>
    </lineage>
</organism>
<feature type="compositionally biased region" description="Polar residues" evidence="1">
    <location>
        <begin position="157"/>
        <end position="173"/>
    </location>
</feature>